<evidence type="ECO:0000313" key="2">
    <source>
        <dbReference type="EMBL" id="ASJ25630.1"/>
    </source>
</evidence>
<evidence type="ECO:0000313" key="3">
    <source>
        <dbReference type="Proteomes" id="UP000197424"/>
    </source>
</evidence>
<dbReference type="EMBL" id="CP022115">
    <property type="protein sequence ID" value="ASJ25630.1"/>
    <property type="molecule type" value="Genomic_DNA"/>
</dbReference>
<organism evidence="2 3">
    <name type="scientific">Laribacter hongkongensis</name>
    <dbReference type="NCBI Taxonomy" id="168471"/>
    <lineage>
        <taxon>Bacteria</taxon>
        <taxon>Pseudomonadati</taxon>
        <taxon>Pseudomonadota</taxon>
        <taxon>Betaproteobacteria</taxon>
        <taxon>Neisseriales</taxon>
        <taxon>Aquaspirillaceae</taxon>
        <taxon>Laribacter</taxon>
    </lineage>
</organism>
<feature type="compositionally biased region" description="Basic and acidic residues" evidence="1">
    <location>
        <begin position="22"/>
        <end position="32"/>
    </location>
</feature>
<reference evidence="3" key="1">
    <citation type="submission" date="2017-06" db="EMBL/GenBank/DDBJ databases">
        <title>Whole genome sequence of Laribacter hongkongensis LHGZ1.</title>
        <authorList>
            <person name="Chen D."/>
            <person name="Wu H."/>
            <person name="Chen J."/>
        </authorList>
    </citation>
    <scope>NUCLEOTIDE SEQUENCE [LARGE SCALE GENOMIC DNA]</scope>
    <source>
        <strain evidence="3">LHGZ1</strain>
    </source>
</reference>
<name>A0A248LLF7_9NEIS</name>
<evidence type="ECO:0000256" key="1">
    <source>
        <dbReference type="SAM" id="MobiDB-lite"/>
    </source>
</evidence>
<feature type="compositionally biased region" description="Polar residues" evidence="1">
    <location>
        <begin position="33"/>
        <end position="43"/>
    </location>
</feature>
<protein>
    <submittedName>
        <fullName evidence="2">Uncharacterized protein</fullName>
    </submittedName>
</protein>
<dbReference type="Proteomes" id="UP000197424">
    <property type="component" value="Chromosome"/>
</dbReference>
<accession>A0A248LLF7</accession>
<gene>
    <name evidence="2" type="ORF">LHGZ1_2799</name>
</gene>
<sequence length="54" mass="5910">MLALPGNQAKRKRSGRRHARHCHDPDRSRTDSPTKTGDATPSLSADKAKRDSLG</sequence>
<dbReference type="AlphaFoldDB" id="A0A248LLF7"/>
<feature type="region of interest" description="Disordered" evidence="1">
    <location>
        <begin position="1"/>
        <end position="54"/>
    </location>
</feature>
<proteinExistence type="predicted"/>
<feature type="compositionally biased region" description="Basic residues" evidence="1">
    <location>
        <begin position="9"/>
        <end position="21"/>
    </location>
</feature>